<gene>
    <name evidence="2" type="primary">PocGH01_14058500</name>
    <name evidence="2" type="ORF">POCGH01_14058500</name>
</gene>
<evidence type="ECO:0000256" key="1">
    <source>
        <dbReference type="SAM" id="Phobius"/>
    </source>
</evidence>
<feature type="transmembrane region" description="Helical" evidence="1">
    <location>
        <begin position="78"/>
        <end position="97"/>
    </location>
</feature>
<keyword evidence="1" id="KW-0812">Transmembrane</keyword>
<dbReference type="VEuPathDB" id="PlasmoDB:POWCR01_140052900"/>
<accession>A0A1D3UAL0</accession>
<keyword evidence="1" id="KW-0472">Membrane</keyword>
<proteinExistence type="predicted"/>
<dbReference type="OrthoDB" id="370515at2759"/>
<dbReference type="VEuPathDB" id="PlasmoDB:PocGH01_14058500"/>
<sequence length="149" mass="17693">MSKFHCASFFKKCNFFLSTIKSQKGSISQIKNLKKGISKGNCIAEKWHETGELREHNTSQPKREETMQALTYFTKFEIFYLFFIPFTFVSVYIFFLWNVFKYICDVKDVAHFLKLARWLSGKDVYPFEYLRPQRKGESSEAFIVSVKKF</sequence>
<keyword evidence="1" id="KW-1133">Transmembrane helix</keyword>
<evidence type="ECO:0000313" key="3">
    <source>
        <dbReference type="Proteomes" id="UP000242942"/>
    </source>
</evidence>
<dbReference type="AlphaFoldDB" id="A0A1D3UAL0"/>
<organism evidence="2 3">
    <name type="scientific">Plasmodium ovale</name>
    <name type="common">malaria parasite P. ovale</name>
    <dbReference type="NCBI Taxonomy" id="36330"/>
    <lineage>
        <taxon>Eukaryota</taxon>
        <taxon>Sar</taxon>
        <taxon>Alveolata</taxon>
        <taxon>Apicomplexa</taxon>
        <taxon>Aconoidasida</taxon>
        <taxon>Haemosporida</taxon>
        <taxon>Plasmodiidae</taxon>
        <taxon>Plasmodium</taxon>
        <taxon>Plasmodium (Plasmodium)</taxon>
    </lineage>
</organism>
<protein>
    <submittedName>
        <fullName evidence="2">Uncharacterized protein</fullName>
    </submittedName>
</protein>
<keyword evidence="3" id="KW-1185">Reference proteome</keyword>
<name>A0A1D3UAL0_PLAOA</name>
<dbReference type="EMBL" id="LT594595">
    <property type="protein sequence ID" value="SCQ17140.1"/>
    <property type="molecule type" value="Genomic_DNA"/>
</dbReference>
<reference evidence="2 3" key="1">
    <citation type="submission" date="2016-06" db="EMBL/GenBank/DDBJ databases">
        <authorList>
            <consortium name="Pathogen Informatics"/>
        </authorList>
    </citation>
    <scope>NUCLEOTIDE SEQUENCE [LARGE SCALE GENOMIC DNA]</scope>
    <source>
        <strain evidence="2">PocGH01</strain>
    </source>
</reference>
<evidence type="ECO:0000313" key="2">
    <source>
        <dbReference type="EMBL" id="SCQ17140.1"/>
    </source>
</evidence>
<dbReference type="Proteomes" id="UP000242942">
    <property type="component" value="Chromosome 14"/>
</dbReference>